<protein>
    <recommendedName>
        <fullName evidence="4">DUF86 domain-containing protein</fullName>
    </recommendedName>
</protein>
<sequence length="132" mass="14677">MRDLLTCAGPCRCIGDLFPRPADVADRGRRAPRCGADRRRVRRRPPNRWRGDPLTGDLRGGGPESDGRQVGLASGTRAAWRGIARRDIAAAGNIYRYGYRAVMLDNVWRTVHERLADLVAACRAELDREPAP</sequence>
<organism evidence="2 3">
    <name type="scientific">Methylobacterium longum</name>
    <dbReference type="NCBI Taxonomy" id="767694"/>
    <lineage>
        <taxon>Bacteria</taxon>
        <taxon>Pseudomonadati</taxon>
        <taxon>Pseudomonadota</taxon>
        <taxon>Alphaproteobacteria</taxon>
        <taxon>Hyphomicrobiales</taxon>
        <taxon>Methylobacteriaceae</taxon>
        <taxon>Methylobacterium</taxon>
    </lineage>
</organism>
<evidence type="ECO:0000313" key="3">
    <source>
        <dbReference type="Proteomes" id="UP001244297"/>
    </source>
</evidence>
<proteinExistence type="predicted"/>
<evidence type="ECO:0000256" key="1">
    <source>
        <dbReference type="SAM" id="MobiDB-lite"/>
    </source>
</evidence>
<comment type="caution">
    <text evidence="2">The sequence shown here is derived from an EMBL/GenBank/DDBJ whole genome shotgun (WGS) entry which is preliminary data.</text>
</comment>
<name>A0ABT8AWC6_9HYPH</name>
<evidence type="ECO:0000313" key="2">
    <source>
        <dbReference type="EMBL" id="MDN3574232.1"/>
    </source>
</evidence>
<dbReference type="RefSeq" id="WP_238287716.1">
    <property type="nucleotide sequence ID" value="NZ_BPQS01000011.1"/>
</dbReference>
<gene>
    <name evidence="2" type="ORF">QWZ18_26955</name>
</gene>
<evidence type="ECO:0008006" key="4">
    <source>
        <dbReference type="Google" id="ProtNLM"/>
    </source>
</evidence>
<accession>A0ABT8AWC6</accession>
<keyword evidence="3" id="KW-1185">Reference proteome</keyword>
<dbReference type="Proteomes" id="UP001244297">
    <property type="component" value="Unassembled WGS sequence"/>
</dbReference>
<reference evidence="3" key="1">
    <citation type="journal article" date="2019" name="Int. J. Syst. Evol. Microbiol.">
        <title>The Global Catalogue of Microorganisms (GCM) 10K type strain sequencing project: providing services to taxonomists for standard genome sequencing and annotation.</title>
        <authorList>
            <consortium name="The Broad Institute Genomics Platform"/>
            <consortium name="The Broad Institute Genome Sequencing Center for Infectious Disease"/>
            <person name="Wu L."/>
            <person name="Ma J."/>
        </authorList>
    </citation>
    <scope>NUCLEOTIDE SEQUENCE [LARGE SCALE GENOMIC DNA]</scope>
    <source>
        <strain evidence="3">CECT 7806</strain>
    </source>
</reference>
<feature type="region of interest" description="Disordered" evidence="1">
    <location>
        <begin position="34"/>
        <end position="72"/>
    </location>
</feature>
<dbReference type="EMBL" id="JAUFPT010000094">
    <property type="protein sequence ID" value="MDN3574232.1"/>
    <property type="molecule type" value="Genomic_DNA"/>
</dbReference>